<keyword evidence="15" id="KW-1185">Reference proteome</keyword>
<dbReference type="GO" id="GO:0005743">
    <property type="term" value="C:mitochondrial inner membrane"/>
    <property type="evidence" value="ECO:0007669"/>
    <property type="project" value="UniProtKB-SubCell"/>
</dbReference>
<evidence type="ECO:0000313" key="15">
    <source>
        <dbReference type="Proteomes" id="UP000035642"/>
    </source>
</evidence>
<evidence type="ECO:0000256" key="7">
    <source>
        <dbReference type="ARBA" id="ARBA00022792"/>
    </source>
</evidence>
<evidence type="ECO:0000256" key="1">
    <source>
        <dbReference type="ARBA" id="ARBA00004298"/>
    </source>
</evidence>
<evidence type="ECO:0000256" key="14">
    <source>
        <dbReference type="RuleBase" id="RU368034"/>
    </source>
</evidence>
<evidence type="ECO:0000256" key="12">
    <source>
        <dbReference type="ARBA" id="ARBA00045908"/>
    </source>
</evidence>
<protein>
    <recommendedName>
        <fullName evidence="3 14">NADH dehydrogenase [ubiquinone] 1 alpha subcomplex subunit 13</fullName>
    </recommendedName>
</protein>
<dbReference type="AlphaFoldDB" id="A0A0K0D238"/>
<comment type="subcellular location">
    <subcellularLocation>
        <location evidence="1 14">Mitochondrion inner membrane</location>
        <topology evidence="1 14">Single-pass membrane protein</topology>
        <orientation evidence="1 14">Matrix side</orientation>
    </subcellularLocation>
</comment>
<comment type="function">
    <text evidence="14">Complex I functions in the transfer of electrons from NADH to the respiratory chain. Accessory subunit of the mitochondrial membrane respiratory chain NADH dehydrogenase (Complex I), that is believed not to be involved in catalysis.</text>
</comment>
<dbReference type="GO" id="GO:0045271">
    <property type="term" value="C:respiratory chain complex I"/>
    <property type="evidence" value="ECO:0007669"/>
    <property type="project" value="UniProtKB-UniRule"/>
</dbReference>
<evidence type="ECO:0000256" key="2">
    <source>
        <dbReference type="ARBA" id="ARBA00007312"/>
    </source>
</evidence>
<evidence type="ECO:0000256" key="5">
    <source>
        <dbReference type="ARBA" id="ARBA00022660"/>
    </source>
</evidence>
<dbReference type="PANTHER" id="PTHR12966:SF0">
    <property type="entry name" value="NADH DEHYDROGENASE [UBIQUINONE] 1 ALPHA SUBCOMPLEX SUBUNIT 13"/>
    <property type="match status" value="1"/>
</dbReference>
<organism evidence="15 16">
    <name type="scientific">Angiostrongylus cantonensis</name>
    <name type="common">Rat lungworm</name>
    <dbReference type="NCBI Taxonomy" id="6313"/>
    <lineage>
        <taxon>Eukaryota</taxon>
        <taxon>Metazoa</taxon>
        <taxon>Ecdysozoa</taxon>
        <taxon>Nematoda</taxon>
        <taxon>Chromadorea</taxon>
        <taxon>Rhabditida</taxon>
        <taxon>Rhabditina</taxon>
        <taxon>Rhabditomorpha</taxon>
        <taxon>Strongyloidea</taxon>
        <taxon>Metastrongylidae</taxon>
        <taxon>Angiostrongylus</taxon>
    </lineage>
</organism>
<evidence type="ECO:0000256" key="10">
    <source>
        <dbReference type="ARBA" id="ARBA00023128"/>
    </source>
</evidence>
<keyword evidence="9 14" id="KW-1133">Transmembrane helix</keyword>
<evidence type="ECO:0000256" key="3">
    <source>
        <dbReference type="ARBA" id="ARBA00018192"/>
    </source>
</evidence>
<evidence type="ECO:0000256" key="4">
    <source>
        <dbReference type="ARBA" id="ARBA00022448"/>
    </source>
</evidence>
<keyword evidence="11 14" id="KW-0472">Membrane</keyword>
<accession>A0A0K0D238</accession>
<evidence type="ECO:0000256" key="6">
    <source>
        <dbReference type="ARBA" id="ARBA00022692"/>
    </source>
</evidence>
<evidence type="ECO:0000256" key="11">
    <source>
        <dbReference type="ARBA" id="ARBA00023136"/>
    </source>
</evidence>
<keyword evidence="8 14" id="KW-0249">Electron transport</keyword>
<proteinExistence type="inferred from homology"/>
<dbReference type="STRING" id="6313.A0A0K0D238"/>
<comment type="similarity">
    <text evidence="2 14">Belongs to the complex I NDUFA13 subunit family.</text>
</comment>
<name>A0A0K0D238_ANGCA</name>
<sequence length="190" mass="22564">MSGETKFRQDMPPPGGYRDFNFARTFPKMVWRPGVVVAAIFGTAVYGGFHAIATKKASITEKFEDVDINNAMQPFLTAERDRYSTYQPSSVFSRAIYFLIFRWLKLLKRNRDLEEEVMKDVPGWKTGTWYGEPVYFTLGDKWWDPIAYEVFAHSDKYLMNKERYWSHHSDYAAPKFYDKWIPRFIAKYIW</sequence>
<evidence type="ECO:0000256" key="13">
    <source>
        <dbReference type="ARBA" id="ARBA00046797"/>
    </source>
</evidence>
<keyword evidence="7 14" id="KW-0999">Mitochondrion inner membrane</keyword>
<feature type="transmembrane region" description="Helical" evidence="14">
    <location>
        <begin position="30"/>
        <end position="53"/>
    </location>
</feature>
<keyword evidence="6 14" id="KW-0812">Transmembrane</keyword>
<dbReference type="InterPro" id="IPR009346">
    <property type="entry name" value="GRIM-19"/>
</dbReference>
<evidence type="ECO:0000256" key="8">
    <source>
        <dbReference type="ARBA" id="ARBA00022982"/>
    </source>
</evidence>
<comment type="function">
    <text evidence="12">Accessory subunit of the mitochondrial membrane respiratory chain NADH dehydrogenase (Complex I), that is believed not to be involved in catalysis. Complex I functions in the transfer of electrons from NADH to the respiratory chain. The immediate electron acceptor for the enzyme is believed to be ubiquinone. Involved in the interferon/all-trans-retinoic acid (IFN/RA) induced cell death. This apoptotic activity is inhibited by interaction with viral IRF1. Prevents the transactivation of STAT3 target genes. May play a role in CARD15-mediated innate mucosal responses and serve to regulate intestinal epithelial cell responses to microbes.</text>
</comment>
<evidence type="ECO:0000313" key="16">
    <source>
        <dbReference type="WBParaSite" id="ACAC_0000413301-mRNA-1"/>
    </source>
</evidence>
<dbReference type="Pfam" id="PF06212">
    <property type="entry name" value="GRIM-19"/>
    <property type="match status" value="2"/>
</dbReference>
<keyword evidence="4 14" id="KW-0813">Transport</keyword>
<dbReference type="Proteomes" id="UP000035642">
    <property type="component" value="Unassembled WGS sequence"/>
</dbReference>
<keyword evidence="10 14" id="KW-0496">Mitochondrion</keyword>
<dbReference type="WBParaSite" id="ACAC_0000413301-mRNA-1">
    <property type="protein sequence ID" value="ACAC_0000413301-mRNA-1"/>
    <property type="gene ID" value="ACAC_0000413301"/>
</dbReference>
<comment type="subunit">
    <text evidence="13">Complex I is composed of 45 different subunits. Interacts with CARD15, but not with CARD4. Interacts with STAT3, but not with STAT1, STAT2 and STAT5A. Interacts with OLFM4.</text>
</comment>
<evidence type="ECO:0000256" key="9">
    <source>
        <dbReference type="ARBA" id="ARBA00022989"/>
    </source>
</evidence>
<reference evidence="15" key="1">
    <citation type="submission" date="2012-09" db="EMBL/GenBank/DDBJ databases">
        <authorList>
            <person name="Martin A.A."/>
        </authorList>
    </citation>
    <scope>NUCLEOTIDE SEQUENCE</scope>
</reference>
<keyword evidence="5 14" id="KW-0679">Respiratory chain</keyword>
<reference evidence="16" key="2">
    <citation type="submission" date="2017-02" db="UniProtKB">
        <authorList>
            <consortium name="WormBaseParasite"/>
        </authorList>
    </citation>
    <scope>IDENTIFICATION</scope>
</reference>
<dbReference type="PANTHER" id="PTHR12966">
    <property type="entry name" value="NADH DEHYDROGENASE UBIQUINONE 1 ALPHA SUBCOMPLEX SUBUNIT 13"/>
    <property type="match status" value="1"/>
</dbReference>